<gene>
    <name evidence="13" type="primary">ccmD</name>
    <name evidence="13" type="ORF">DI616_07345</name>
</gene>
<organism evidence="13 14">
    <name type="scientific">Paracoccus denitrificans</name>
    <dbReference type="NCBI Taxonomy" id="266"/>
    <lineage>
        <taxon>Bacteria</taxon>
        <taxon>Pseudomonadati</taxon>
        <taxon>Pseudomonadota</taxon>
        <taxon>Alphaproteobacteria</taxon>
        <taxon>Rhodobacterales</taxon>
        <taxon>Paracoccaceae</taxon>
        <taxon>Paracoccus</taxon>
    </lineage>
</organism>
<keyword evidence="9 12" id="KW-0201">Cytochrome c-type biogenesis</keyword>
<dbReference type="EMBL" id="VAFL01000004">
    <property type="protein sequence ID" value="TKW67450.1"/>
    <property type="molecule type" value="Genomic_DNA"/>
</dbReference>
<evidence type="ECO:0000256" key="12">
    <source>
        <dbReference type="RuleBase" id="RU363101"/>
    </source>
</evidence>
<evidence type="ECO:0000256" key="2">
    <source>
        <dbReference type="ARBA" id="ARBA00004377"/>
    </source>
</evidence>
<evidence type="ECO:0000256" key="4">
    <source>
        <dbReference type="ARBA" id="ARBA00016461"/>
    </source>
</evidence>
<evidence type="ECO:0000256" key="1">
    <source>
        <dbReference type="ARBA" id="ARBA00002442"/>
    </source>
</evidence>
<proteinExistence type="inferred from homology"/>
<evidence type="ECO:0000256" key="5">
    <source>
        <dbReference type="ARBA" id="ARBA00022448"/>
    </source>
</evidence>
<evidence type="ECO:0000313" key="14">
    <source>
        <dbReference type="Proteomes" id="UP000315344"/>
    </source>
</evidence>
<feature type="transmembrane region" description="Helical" evidence="12">
    <location>
        <begin position="12"/>
        <end position="31"/>
    </location>
</feature>
<comment type="function">
    <text evidence="1 12">Required for the export of heme to the periplasm for the biogenesis of c-type cytochromes.</text>
</comment>
<evidence type="ECO:0000256" key="8">
    <source>
        <dbReference type="ARBA" id="ARBA00022692"/>
    </source>
</evidence>
<protein>
    <recommendedName>
        <fullName evidence="4 12">Heme exporter protein D</fullName>
    </recommendedName>
</protein>
<keyword evidence="8 12" id="KW-0812">Transmembrane</keyword>
<reference evidence="13 14" key="1">
    <citation type="journal article" date="2017" name="Nat. Commun.">
        <title>In situ click chemistry generation of cyclooxygenase-2 inhibitors.</title>
        <authorList>
            <person name="Bhardwaj A."/>
            <person name="Kaur J."/>
            <person name="Wuest M."/>
            <person name="Wuest F."/>
        </authorList>
    </citation>
    <scope>NUCLEOTIDE SEQUENCE [LARGE SCALE GENOMIC DNA]</scope>
    <source>
        <strain evidence="13">S2_012_000_R3_94</strain>
    </source>
</reference>
<keyword evidence="11 12" id="KW-0472">Membrane</keyword>
<dbReference type="InterPro" id="IPR007078">
    <property type="entry name" value="Haem_export_protD_CcmD"/>
</dbReference>
<evidence type="ECO:0000256" key="11">
    <source>
        <dbReference type="ARBA" id="ARBA00023136"/>
    </source>
</evidence>
<name>A0A533IBJ8_PARDE</name>
<keyword evidence="10 12" id="KW-1133">Transmembrane helix</keyword>
<accession>A0A533IBJ8</accession>
<evidence type="ECO:0000256" key="10">
    <source>
        <dbReference type="ARBA" id="ARBA00022989"/>
    </source>
</evidence>
<dbReference type="GO" id="GO:0005886">
    <property type="term" value="C:plasma membrane"/>
    <property type="evidence" value="ECO:0007669"/>
    <property type="project" value="UniProtKB-SubCell"/>
</dbReference>
<comment type="subcellular location">
    <subcellularLocation>
        <location evidence="2 12">Cell inner membrane</location>
        <topology evidence="2 12">Single-pass membrane protein</topology>
    </subcellularLocation>
</comment>
<dbReference type="GO" id="GO:0017004">
    <property type="term" value="P:cytochrome complex assembly"/>
    <property type="evidence" value="ECO:0007669"/>
    <property type="project" value="UniProtKB-KW"/>
</dbReference>
<evidence type="ECO:0000313" key="13">
    <source>
        <dbReference type="EMBL" id="TKW67450.1"/>
    </source>
</evidence>
<evidence type="ECO:0000256" key="9">
    <source>
        <dbReference type="ARBA" id="ARBA00022748"/>
    </source>
</evidence>
<dbReference type="Proteomes" id="UP000315344">
    <property type="component" value="Unassembled WGS sequence"/>
</dbReference>
<evidence type="ECO:0000256" key="7">
    <source>
        <dbReference type="ARBA" id="ARBA00022519"/>
    </source>
</evidence>
<keyword evidence="6 12" id="KW-1003">Cell membrane</keyword>
<dbReference type="NCBIfam" id="TIGR03141">
    <property type="entry name" value="cytochro_ccmD"/>
    <property type="match status" value="1"/>
</dbReference>
<sequence>MIELGKYTLPVLLAYGVSLTLLALLIVQTVLRNARARRDLAEQEGRRDAR</sequence>
<dbReference type="GO" id="GO:0015886">
    <property type="term" value="P:heme transport"/>
    <property type="evidence" value="ECO:0007669"/>
    <property type="project" value="InterPro"/>
</dbReference>
<comment type="caution">
    <text evidence="13">The sequence shown here is derived from an EMBL/GenBank/DDBJ whole genome shotgun (WGS) entry which is preliminary data.</text>
</comment>
<keyword evidence="7 12" id="KW-0997">Cell inner membrane</keyword>
<comment type="similarity">
    <text evidence="3 12">Belongs to the CcmD/CycX/HelD family.</text>
</comment>
<keyword evidence="5 12" id="KW-0813">Transport</keyword>
<dbReference type="AlphaFoldDB" id="A0A533IBJ8"/>
<dbReference type="Pfam" id="PF04995">
    <property type="entry name" value="CcmD"/>
    <property type="match status" value="1"/>
</dbReference>
<evidence type="ECO:0000256" key="3">
    <source>
        <dbReference type="ARBA" id="ARBA00008741"/>
    </source>
</evidence>
<evidence type="ECO:0000256" key="6">
    <source>
        <dbReference type="ARBA" id="ARBA00022475"/>
    </source>
</evidence>